<dbReference type="InterPro" id="IPR050951">
    <property type="entry name" value="Retrovirus_Pol_polyprotein"/>
</dbReference>
<dbReference type="AlphaFoldDB" id="A0A2G8L4V3"/>
<keyword evidence="5" id="KW-0255">Endonuclease</keyword>
<dbReference type="Gene3D" id="3.10.20.370">
    <property type="match status" value="1"/>
</dbReference>
<dbReference type="EMBL" id="MRZV01000221">
    <property type="protein sequence ID" value="PIK55297.1"/>
    <property type="molecule type" value="Genomic_DNA"/>
</dbReference>
<keyword evidence="3" id="KW-0548">Nucleotidyltransferase</keyword>
<dbReference type="FunFam" id="3.10.10.10:FF:000007">
    <property type="entry name" value="Retrovirus-related Pol polyprotein from transposon 17.6-like Protein"/>
    <property type="match status" value="1"/>
</dbReference>
<dbReference type="Gene3D" id="3.10.10.10">
    <property type="entry name" value="HIV Type 1 Reverse Transcriptase, subunit A, domain 1"/>
    <property type="match status" value="1"/>
</dbReference>
<dbReference type="PANTHER" id="PTHR37984">
    <property type="entry name" value="PROTEIN CBG26694"/>
    <property type="match status" value="1"/>
</dbReference>
<evidence type="ECO:0000256" key="2">
    <source>
        <dbReference type="ARBA" id="ARBA00022679"/>
    </source>
</evidence>
<dbReference type="PROSITE" id="PS50878">
    <property type="entry name" value="RT_POL"/>
    <property type="match status" value="1"/>
</dbReference>
<name>A0A2G8L4V3_STIJA</name>
<evidence type="ECO:0000313" key="9">
    <source>
        <dbReference type="EMBL" id="PIK55297.1"/>
    </source>
</evidence>
<evidence type="ECO:0000256" key="1">
    <source>
        <dbReference type="ARBA" id="ARBA00022670"/>
    </source>
</evidence>
<protein>
    <submittedName>
        <fullName evidence="9">Retrovirus-related Pol polyprotein from transposon</fullName>
    </submittedName>
</protein>
<evidence type="ECO:0000256" key="5">
    <source>
        <dbReference type="ARBA" id="ARBA00022759"/>
    </source>
</evidence>
<accession>A0A2G8L4V3</accession>
<dbReference type="GO" id="GO:0003964">
    <property type="term" value="F:RNA-directed DNA polymerase activity"/>
    <property type="evidence" value="ECO:0007669"/>
    <property type="project" value="UniProtKB-KW"/>
</dbReference>
<proteinExistence type="predicted"/>
<dbReference type="GO" id="GO:0006508">
    <property type="term" value="P:proteolysis"/>
    <property type="evidence" value="ECO:0007669"/>
    <property type="project" value="UniProtKB-KW"/>
</dbReference>
<dbReference type="InterPro" id="IPR043128">
    <property type="entry name" value="Rev_trsase/Diguanyl_cyclase"/>
</dbReference>
<evidence type="ECO:0000259" key="8">
    <source>
        <dbReference type="PROSITE" id="PS50878"/>
    </source>
</evidence>
<dbReference type="InterPro" id="IPR000477">
    <property type="entry name" value="RT_dom"/>
</dbReference>
<dbReference type="OrthoDB" id="8000983at2759"/>
<dbReference type="GO" id="GO:0004519">
    <property type="term" value="F:endonuclease activity"/>
    <property type="evidence" value="ECO:0007669"/>
    <property type="project" value="UniProtKB-KW"/>
</dbReference>
<dbReference type="InterPro" id="IPR041373">
    <property type="entry name" value="RT_RNaseH"/>
</dbReference>
<dbReference type="CDD" id="cd01647">
    <property type="entry name" value="RT_LTR"/>
    <property type="match status" value="1"/>
</dbReference>
<dbReference type="FunFam" id="3.10.20.370:FF:000001">
    <property type="entry name" value="Retrovirus-related Pol polyprotein from transposon 17.6-like protein"/>
    <property type="match status" value="1"/>
</dbReference>
<keyword evidence="10" id="KW-1185">Reference proteome</keyword>
<keyword evidence="2" id="KW-0808">Transferase</keyword>
<organism evidence="9 10">
    <name type="scientific">Stichopus japonicus</name>
    <name type="common">Sea cucumber</name>
    <dbReference type="NCBI Taxonomy" id="307972"/>
    <lineage>
        <taxon>Eukaryota</taxon>
        <taxon>Metazoa</taxon>
        <taxon>Echinodermata</taxon>
        <taxon>Eleutherozoa</taxon>
        <taxon>Echinozoa</taxon>
        <taxon>Holothuroidea</taxon>
        <taxon>Aspidochirotacea</taxon>
        <taxon>Aspidochirotida</taxon>
        <taxon>Stichopodidae</taxon>
        <taxon>Apostichopus</taxon>
    </lineage>
</organism>
<comment type="caution">
    <text evidence="9">The sequence shown here is derived from an EMBL/GenBank/DDBJ whole genome shotgun (WGS) entry which is preliminary data.</text>
</comment>
<evidence type="ECO:0000313" key="10">
    <source>
        <dbReference type="Proteomes" id="UP000230750"/>
    </source>
</evidence>
<dbReference type="Pfam" id="PF17917">
    <property type="entry name" value="RT_RNaseH"/>
    <property type="match status" value="1"/>
</dbReference>
<feature type="domain" description="Reverse transcriptase" evidence="8">
    <location>
        <begin position="182"/>
        <end position="361"/>
    </location>
</feature>
<keyword evidence="6" id="KW-0378">Hydrolase</keyword>
<keyword evidence="7" id="KW-0695">RNA-directed DNA polymerase</keyword>
<dbReference type="InterPro" id="IPR043502">
    <property type="entry name" value="DNA/RNA_pol_sf"/>
</dbReference>
<sequence>MVLGRISEGPRHWEAALVEPTEKFVEKHCLLVAKGLVDPRKSKIPLRVFNPTSDVKRVYGGTCIASLEETANLDVSFPETERQQQKVSAVSTKRCEQGEVPQHVTGLLEAEDGYMNDEQRALLKELVTDYADVFARSSADLGYTTVAQHKIDTDNARPVKQPARRVPVQQREVERELLQQMLDAGVVEPSSSPWASPIVLVKKKNGSTRFCVDYRRLNTLTVKDSYPIPRIADSLDAMAGSRWFSTLDLASGYWQVGMAAEDRQKTAFITGNGLYQFRVMPFGLCNAPATFERLMDRVLSGLHWEACLVYLDDVIVYGATFSEAMDRLKTVFNRFRDAGLKLSPGKCQLFKQSVTYLGHIVSKDGVGTDPEKVKAVKEWPRPQNLSEVRSFVGLCGYYRRFIRGFAQIALPLFKLTEKKQKFDWNQDCETAFSGLKTALTTAPVLSYPMSSGQDFILDTDASDFATGSVLSQIQDGNEKPIAYFSKTMSKQERRYCITRKELLAVVQSVKHFHHYLYGTRFLIRTDHAALKWLMSFKHPEGQTARWLEILGTYTFEISHRPGRFHGNADGLSRRPCSDDCQHCTRTETGDIDRDGPMEFKTHKWKRKKIQINVMAATEVTGPWTGKPRKQNKSLQFLQVQNHPGLGTEMDQSRTES</sequence>
<dbReference type="GO" id="GO:0008233">
    <property type="term" value="F:peptidase activity"/>
    <property type="evidence" value="ECO:0007669"/>
    <property type="project" value="UniProtKB-KW"/>
</dbReference>
<evidence type="ECO:0000256" key="7">
    <source>
        <dbReference type="ARBA" id="ARBA00022918"/>
    </source>
</evidence>
<dbReference type="PANTHER" id="PTHR37984:SF5">
    <property type="entry name" value="PROTEIN NYNRIN-LIKE"/>
    <property type="match status" value="1"/>
</dbReference>
<dbReference type="CDD" id="cd09274">
    <property type="entry name" value="RNase_HI_RT_Ty3"/>
    <property type="match status" value="1"/>
</dbReference>
<keyword evidence="1" id="KW-0645">Protease</keyword>
<dbReference type="Pfam" id="PF00078">
    <property type="entry name" value="RVT_1"/>
    <property type="match status" value="1"/>
</dbReference>
<dbReference type="Proteomes" id="UP000230750">
    <property type="component" value="Unassembled WGS sequence"/>
</dbReference>
<evidence type="ECO:0000256" key="6">
    <source>
        <dbReference type="ARBA" id="ARBA00022801"/>
    </source>
</evidence>
<keyword evidence="4" id="KW-0540">Nuclease</keyword>
<dbReference type="Gene3D" id="3.30.70.270">
    <property type="match status" value="2"/>
</dbReference>
<evidence type="ECO:0000256" key="4">
    <source>
        <dbReference type="ARBA" id="ARBA00022722"/>
    </source>
</evidence>
<reference evidence="9 10" key="1">
    <citation type="journal article" date="2017" name="PLoS Biol.">
        <title>The sea cucumber genome provides insights into morphological evolution and visceral regeneration.</title>
        <authorList>
            <person name="Zhang X."/>
            <person name="Sun L."/>
            <person name="Yuan J."/>
            <person name="Sun Y."/>
            <person name="Gao Y."/>
            <person name="Zhang L."/>
            <person name="Li S."/>
            <person name="Dai H."/>
            <person name="Hamel J.F."/>
            <person name="Liu C."/>
            <person name="Yu Y."/>
            <person name="Liu S."/>
            <person name="Lin W."/>
            <person name="Guo K."/>
            <person name="Jin S."/>
            <person name="Xu P."/>
            <person name="Storey K.B."/>
            <person name="Huan P."/>
            <person name="Zhang T."/>
            <person name="Zhou Y."/>
            <person name="Zhang J."/>
            <person name="Lin C."/>
            <person name="Li X."/>
            <person name="Xing L."/>
            <person name="Huo D."/>
            <person name="Sun M."/>
            <person name="Wang L."/>
            <person name="Mercier A."/>
            <person name="Li F."/>
            <person name="Yang H."/>
            <person name="Xiang J."/>
        </authorList>
    </citation>
    <scope>NUCLEOTIDE SEQUENCE [LARGE SCALE GENOMIC DNA]</scope>
    <source>
        <strain evidence="9">Shaxun</strain>
        <tissue evidence="9">Muscle</tissue>
    </source>
</reference>
<dbReference type="FunFam" id="3.30.70.270:FF:000020">
    <property type="entry name" value="Transposon Tf2-6 polyprotein-like Protein"/>
    <property type="match status" value="1"/>
</dbReference>
<dbReference type="FunFam" id="3.10.10.10:FF:000002">
    <property type="entry name" value="Retrovirus-related Pol polyprotein from transposon 17.6-like protein"/>
    <property type="match status" value="1"/>
</dbReference>
<gene>
    <name evidence="9" type="ORF">BSL78_07816</name>
</gene>
<evidence type="ECO:0000256" key="3">
    <source>
        <dbReference type="ARBA" id="ARBA00022695"/>
    </source>
</evidence>
<dbReference type="SUPFAM" id="SSF56672">
    <property type="entry name" value="DNA/RNA polymerases"/>
    <property type="match status" value="1"/>
</dbReference>